<sequence length="116" mass="13691">MTIIQIFFLLFIFFAIARLLRQFRKQHVAPWNFLLWFIFWIGVGLVVVLPNTTDVAAQLVGIGRGADLVVYLAICLIFYLIFRVFVRLEHFEQQITKLVRNIALEAHKQEQEKEKK</sequence>
<protein>
    <submittedName>
        <fullName evidence="2">DUF2304 domain-containing protein</fullName>
    </submittedName>
</protein>
<feature type="transmembrane region" description="Helical" evidence="1">
    <location>
        <begin position="6"/>
        <end position="21"/>
    </location>
</feature>
<comment type="caution">
    <text evidence="2">The sequence shown here is derived from an EMBL/GenBank/DDBJ whole genome shotgun (WGS) entry which is preliminary data.</text>
</comment>
<evidence type="ECO:0000256" key="1">
    <source>
        <dbReference type="SAM" id="Phobius"/>
    </source>
</evidence>
<evidence type="ECO:0000313" key="2">
    <source>
        <dbReference type="EMBL" id="PJA47770.1"/>
    </source>
</evidence>
<dbReference type="Proteomes" id="UP000229749">
    <property type="component" value="Unassembled WGS sequence"/>
</dbReference>
<name>A0A2M7XIY0_9BACT</name>
<accession>A0A2M7XIY0</accession>
<feature type="transmembrane region" description="Helical" evidence="1">
    <location>
        <begin position="68"/>
        <end position="86"/>
    </location>
</feature>
<evidence type="ECO:0000313" key="3">
    <source>
        <dbReference type="Proteomes" id="UP000229749"/>
    </source>
</evidence>
<organism evidence="2 3">
    <name type="scientific">Candidatus Uhrbacteria bacterium CG_4_9_14_3_um_filter_36_7</name>
    <dbReference type="NCBI Taxonomy" id="1975033"/>
    <lineage>
        <taxon>Bacteria</taxon>
        <taxon>Candidatus Uhriibacteriota</taxon>
    </lineage>
</organism>
<dbReference type="EMBL" id="PFWS01000003">
    <property type="protein sequence ID" value="PJA47770.1"/>
    <property type="molecule type" value="Genomic_DNA"/>
</dbReference>
<keyword evidence="1" id="KW-0472">Membrane</keyword>
<proteinExistence type="predicted"/>
<dbReference type="InterPro" id="IPR019277">
    <property type="entry name" value="DUF2304"/>
</dbReference>
<dbReference type="AlphaFoldDB" id="A0A2M7XIY0"/>
<keyword evidence="1" id="KW-0812">Transmembrane</keyword>
<gene>
    <name evidence="2" type="ORF">CO172_00165</name>
</gene>
<reference evidence="3" key="1">
    <citation type="submission" date="2017-09" db="EMBL/GenBank/DDBJ databases">
        <title>Depth-based differentiation of microbial function through sediment-hosted aquifers and enrichment of novel symbionts in the deep terrestrial subsurface.</title>
        <authorList>
            <person name="Probst A.J."/>
            <person name="Ladd B."/>
            <person name="Jarett J.K."/>
            <person name="Geller-Mcgrath D.E."/>
            <person name="Sieber C.M.K."/>
            <person name="Emerson J.B."/>
            <person name="Anantharaman K."/>
            <person name="Thomas B.C."/>
            <person name="Malmstrom R."/>
            <person name="Stieglmeier M."/>
            <person name="Klingl A."/>
            <person name="Woyke T."/>
            <person name="Ryan C.M."/>
            <person name="Banfield J.F."/>
        </authorList>
    </citation>
    <scope>NUCLEOTIDE SEQUENCE [LARGE SCALE GENOMIC DNA]</scope>
</reference>
<dbReference type="Pfam" id="PF10066">
    <property type="entry name" value="DUF2304"/>
    <property type="match status" value="1"/>
</dbReference>
<feature type="transmembrane region" description="Helical" evidence="1">
    <location>
        <begin position="28"/>
        <end position="48"/>
    </location>
</feature>
<keyword evidence="1" id="KW-1133">Transmembrane helix</keyword>